<keyword evidence="2" id="KW-1185">Reference proteome</keyword>
<sequence length="492" mass="54576">MVTRSLFLAVAVVVLALRTHGYHETLDPLPGKARSLNGHDVAIVLIPEPEVSLVDYKDFGRAIQLLFPLRLYVSLVDISSENTVTLDNLPILIAECTKTLHESGMHSGSAVFLATHGQLGHLAADYARAVPDTLRGLILLGAVLPKRVNVIAFPLPVLTIVGEIDGVTRITRVSETLHAMTRSVKFDPELAIQSPLIILEGSNHDVFITGSLPFSLYQQDIEAEVPKRVAMETAANFTALFLAHVLQEPEVFVKTAATEFKKAFEAAQNMTAPIELLREATINNLKSYWVKSAQKWLSGLTGKQSAQIEVDSYVEKSQDGLPPTMIYEHGVNHIVTFSEVIRYADKGKAEDDGSLPQAPDEIAAKMLGPERIQAALKNATRTYNYTCRDLNYASFMTAYHTATERARIRFDGYHRGVIFQPDIVTNSEALWESTHLKFTVHASKLYVTSIAYKTPMDDDLGVESGLFFCKLLPPDRAMEWIYVDSILRDMSF</sequence>
<evidence type="ECO:0000256" key="1">
    <source>
        <dbReference type="SAM" id="SignalP"/>
    </source>
</evidence>
<dbReference type="OMA" id="MIGPERI"/>
<dbReference type="InterPro" id="IPR029058">
    <property type="entry name" value="AB_hydrolase_fold"/>
</dbReference>
<evidence type="ECO:0000313" key="3">
    <source>
        <dbReference type="RefSeq" id="XP_055900676.1"/>
    </source>
</evidence>
<protein>
    <submittedName>
        <fullName evidence="3 4">Uncharacterized protein LOC106077795</fullName>
    </submittedName>
</protein>
<dbReference type="AlphaFoldDB" id="A0A9W3BMQ4"/>
<feature type="signal peptide" evidence="1">
    <location>
        <begin position="1"/>
        <end position="21"/>
    </location>
</feature>
<dbReference type="SUPFAM" id="SSF53474">
    <property type="entry name" value="alpha/beta-Hydrolases"/>
    <property type="match status" value="1"/>
</dbReference>
<evidence type="ECO:0000313" key="4">
    <source>
        <dbReference type="RefSeq" id="XP_055900677.1"/>
    </source>
</evidence>
<dbReference type="Proteomes" id="UP001165740">
    <property type="component" value="Chromosome 10"/>
</dbReference>
<dbReference type="RefSeq" id="XP_055900676.1">
    <property type="nucleotide sequence ID" value="XM_056044701.1"/>
</dbReference>
<dbReference type="Gene3D" id="3.40.50.1820">
    <property type="entry name" value="alpha/beta hydrolase"/>
    <property type="match status" value="1"/>
</dbReference>
<organism evidence="2 4">
    <name type="scientific">Biomphalaria glabrata</name>
    <name type="common">Bloodfluke planorb</name>
    <name type="synonym">Freshwater snail</name>
    <dbReference type="NCBI Taxonomy" id="6526"/>
    <lineage>
        <taxon>Eukaryota</taxon>
        <taxon>Metazoa</taxon>
        <taxon>Spiralia</taxon>
        <taxon>Lophotrochozoa</taxon>
        <taxon>Mollusca</taxon>
        <taxon>Gastropoda</taxon>
        <taxon>Heterobranchia</taxon>
        <taxon>Euthyneura</taxon>
        <taxon>Panpulmonata</taxon>
        <taxon>Hygrophila</taxon>
        <taxon>Lymnaeoidea</taxon>
        <taxon>Planorbidae</taxon>
        <taxon>Biomphalaria</taxon>
    </lineage>
</organism>
<gene>
    <name evidence="3 4" type="primary">LOC106077795</name>
</gene>
<dbReference type="RefSeq" id="XP_055900677.1">
    <property type="nucleotide sequence ID" value="XM_056044702.1"/>
</dbReference>
<reference evidence="3 4" key="1">
    <citation type="submission" date="2025-04" db="UniProtKB">
        <authorList>
            <consortium name="RefSeq"/>
        </authorList>
    </citation>
    <scope>IDENTIFICATION</scope>
</reference>
<name>A0A9W3BMQ4_BIOGL</name>
<dbReference type="OrthoDB" id="188124at2759"/>
<accession>A0A9W3BMQ4</accession>
<keyword evidence="1" id="KW-0732">Signal</keyword>
<feature type="chain" id="PRO_5044703080" evidence="1">
    <location>
        <begin position="22"/>
        <end position="492"/>
    </location>
</feature>
<dbReference type="GeneID" id="106077795"/>
<evidence type="ECO:0000313" key="2">
    <source>
        <dbReference type="Proteomes" id="UP001165740"/>
    </source>
</evidence>
<proteinExistence type="predicted"/>